<accession>A0A9D2ZVE1</accession>
<proteinExistence type="predicted"/>
<dbReference type="CDD" id="cd12871">
    <property type="entry name" value="Bacuni_01323_like"/>
    <property type="match status" value="1"/>
</dbReference>
<comment type="caution">
    <text evidence="1">The sequence shown here is derived from an EMBL/GenBank/DDBJ whole genome shotgun (WGS) entry which is preliminary data.</text>
</comment>
<dbReference type="PROSITE" id="PS51257">
    <property type="entry name" value="PROKAR_LIPOPROTEIN"/>
    <property type="match status" value="1"/>
</dbReference>
<evidence type="ECO:0000313" key="1">
    <source>
        <dbReference type="EMBL" id="HJD53469.1"/>
    </source>
</evidence>
<dbReference type="Gene3D" id="2.40.160.190">
    <property type="match status" value="1"/>
</dbReference>
<dbReference type="EMBL" id="DWUP01000165">
    <property type="protein sequence ID" value="HJD53469.1"/>
    <property type="molecule type" value="Genomic_DNA"/>
</dbReference>
<evidence type="ECO:0000313" key="2">
    <source>
        <dbReference type="Proteomes" id="UP000787625"/>
    </source>
</evidence>
<name>A0A9D2ZVE1_9BACT</name>
<protein>
    <submittedName>
        <fullName evidence="1">DUF4595 domain-containing protein</fullName>
    </submittedName>
</protein>
<reference evidence="1" key="1">
    <citation type="journal article" date="2021" name="PeerJ">
        <title>Extensive microbial diversity within the chicken gut microbiome revealed by metagenomics and culture.</title>
        <authorList>
            <person name="Gilroy R."/>
            <person name="Ravi A."/>
            <person name="Getino M."/>
            <person name="Pursley I."/>
            <person name="Horton D.L."/>
            <person name="Alikhan N.F."/>
            <person name="Baker D."/>
            <person name="Gharbi K."/>
            <person name="Hall N."/>
            <person name="Watson M."/>
            <person name="Adriaenssens E.M."/>
            <person name="Foster-Nyarko E."/>
            <person name="Jarju S."/>
            <person name="Secka A."/>
            <person name="Antonio M."/>
            <person name="Oren A."/>
            <person name="Chaudhuri R.R."/>
            <person name="La Ragione R."/>
            <person name="Hildebrand F."/>
            <person name="Pallen M.J."/>
        </authorList>
    </citation>
    <scope>NUCLEOTIDE SEQUENCE</scope>
    <source>
        <strain evidence="1">MalCec1-1739</strain>
    </source>
</reference>
<reference evidence="1" key="2">
    <citation type="submission" date="2021-04" db="EMBL/GenBank/DDBJ databases">
        <authorList>
            <person name="Gilroy R."/>
        </authorList>
    </citation>
    <scope>NUCLEOTIDE SEQUENCE</scope>
    <source>
        <strain evidence="1">MalCec1-1739</strain>
    </source>
</reference>
<dbReference type="AlphaFoldDB" id="A0A9D2ZVE1"/>
<organism evidence="1 2">
    <name type="scientific">Candidatus Avibacteroides avistercoris</name>
    <dbReference type="NCBI Taxonomy" id="2840690"/>
    <lineage>
        <taxon>Bacteria</taxon>
        <taxon>Pseudomonadati</taxon>
        <taxon>Bacteroidota</taxon>
        <taxon>Bacteroidia</taxon>
        <taxon>Bacteroidales</taxon>
        <taxon>Bacteroidaceae</taxon>
        <taxon>Bacteroidaceae incertae sedis</taxon>
        <taxon>Candidatus Avibacteroides</taxon>
    </lineage>
</organism>
<dbReference type="Proteomes" id="UP000787625">
    <property type="component" value="Unassembled WGS sequence"/>
</dbReference>
<gene>
    <name evidence="1" type="ORF">IAA93_07085</name>
</gene>
<sequence>MKNNILARITMLPVMTAAICLTTACGEDEDIPAIDNSGTGNVNPANVIVADPTANAHLANLLSCRFELDDDGLLTGIYGIEYDIDENGEEVPSETQSLWYEYSNGTATIRIEEPPYDGTVQTICQYQIGPNGFANSMVQVYTGDGTREYWRYFYDSEGHLIKINESGDECVLRYEGGNLASYTDYSDEEDEVTFSYDGTPNTIGYMPYILDPEGFESSFREVWYAYLAGILGRPSAELPVSAHIDYHGRFSNEDMTARYVYERETGLLSNILWEE</sequence>